<dbReference type="PANTHER" id="PTHR13677:SF0">
    <property type="entry name" value="LD41638P"/>
    <property type="match status" value="1"/>
</dbReference>
<proteinExistence type="inferred from homology"/>
<dbReference type="EMBL" id="JANBPK010000712">
    <property type="protein sequence ID" value="KAJ2934705.1"/>
    <property type="molecule type" value="Genomic_DNA"/>
</dbReference>
<accession>A0A9W8JPW6</accession>
<evidence type="ECO:0000259" key="2">
    <source>
        <dbReference type="PROSITE" id="PS50211"/>
    </source>
</evidence>
<sequence length="187" mass="20935">MAIHRQRSRSITSNILHERRKAKQASGKQLELDEDIVLKLRRWIIGIAVVEFDLDDGPMLAGTYPPIAFSPVEEENIAFSAFPDSLQFDQGSQVHSIRIRKDQSSSDNLTTLDGFIYGFSHFTQRRDPTSKRGYQQSSVVILTQHQYPALFSSLTSVLGPLFQSHGLPMLENPGHCYTISSTTAIAV</sequence>
<dbReference type="PROSITE" id="PS50211">
    <property type="entry name" value="DENN"/>
    <property type="match status" value="1"/>
</dbReference>
<reference evidence="3" key="1">
    <citation type="submission" date="2022-06" db="EMBL/GenBank/DDBJ databases">
        <title>Genome Sequence of Candolleomyces eurysporus.</title>
        <authorList>
            <person name="Buettner E."/>
        </authorList>
    </citation>
    <scope>NUCLEOTIDE SEQUENCE</scope>
    <source>
        <strain evidence="3">VTCC 930004</strain>
    </source>
</reference>
<dbReference type="AlphaFoldDB" id="A0A9W8JPW6"/>
<dbReference type="PANTHER" id="PTHR13677">
    <property type="entry name" value="LD41638P"/>
    <property type="match status" value="1"/>
</dbReference>
<comment type="caution">
    <text evidence="3">The sequence shown here is derived from an EMBL/GenBank/DDBJ whole genome shotgun (WGS) entry which is preliminary data.</text>
</comment>
<dbReference type="OrthoDB" id="10265409at2759"/>
<evidence type="ECO:0000313" key="3">
    <source>
        <dbReference type="EMBL" id="KAJ2934705.1"/>
    </source>
</evidence>
<dbReference type="Proteomes" id="UP001140091">
    <property type="component" value="Unassembled WGS sequence"/>
</dbReference>
<dbReference type="GO" id="GO:0005085">
    <property type="term" value="F:guanyl-nucleotide exchange factor activity"/>
    <property type="evidence" value="ECO:0007669"/>
    <property type="project" value="InterPro"/>
</dbReference>
<evidence type="ECO:0000313" key="4">
    <source>
        <dbReference type="Proteomes" id="UP001140091"/>
    </source>
</evidence>
<protein>
    <recommendedName>
        <fullName evidence="2">UDENN domain-containing protein</fullName>
    </recommendedName>
</protein>
<dbReference type="GO" id="GO:0055037">
    <property type="term" value="C:recycling endosome"/>
    <property type="evidence" value="ECO:0007669"/>
    <property type="project" value="TreeGrafter"/>
</dbReference>
<organism evidence="3 4">
    <name type="scientific">Candolleomyces eurysporus</name>
    <dbReference type="NCBI Taxonomy" id="2828524"/>
    <lineage>
        <taxon>Eukaryota</taxon>
        <taxon>Fungi</taxon>
        <taxon>Dikarya</taxon>
        <taxon>Basidiomycota</taxon>
        <taxon>Agaricomycotina</taxon>
        <taxon>Agaricomycetes</taxon>
        <taxon>Agaricomycetidae</taxon>
        <taxon>Agaricales</taxon>
        <taxon>Agaricineae</taxon>
        <taxon>Psathyrellaceae</taxon>
        <taxon>Candolleomyces</taxon>
    </lineage>
</organism>
<keyword evidence="4" id="KW-1185">Reference proteome</keyword>
<gene>
    <name evidence="3" type="ORF">H1R20_g2415</name>
</gene>
<feature type="non-terminal residue" evidence="3">
    <location>
        <position position="1"/>
    </location>
</feature>
<dbReference type="InterPro" id="IPR037516">
    <property type="entry name" value="Tripartite_DENN"/>
</dbReference>
<dbReference type="InterPro" id="IPR024224">
    <property type="entry name" value="DENND6"/>
</dbReference>
<name>A0A9W8JPW6_9AGAR</name>
<comment type="similarity">
    <text evidence="1">Belongs to the DENND6 family.</text>
</comment>
<evidence type="ECO:0000256" key="1">
    <source>
        <dbReference type="ARBA" id="ARBA00007159"/>
    </source>
</evidence>
<feature type="domain" description="UDENN" evidence="2">
    <location>
        <begin position="45"/>
        <end position="187"/>
    </location>
</feature>